<keyword evidence="5" id="KW-0645">Protease</keyword>
<evidence type="ECO:0000256" key="7">
    <source>
        <dbReference type="ARBA" id="ARBA00022679"/>
    </source>
</evidence>
<dbReference type="InterPro" id="IPR011815">
    <property type="entry name" value="PBP_1c"/>
</dbReference>
<dbReference type="EMBL" id="CP004120">
    <property type="protein sequence ID" value="AGT45051.1"/>
    <property type="molecule type" value="Genomic_DNA"/>
</dbReference>
<dbReference type="AlphaFoldDB" id="S6A536"/>
<feature type="domain" description="Penicillin-binding C-terminal" evidence="15">
    <location>
        <begin position="670"/>
        <end position="755"/>
    </location>
</feature>
<dbReference type="GO" id="GO:0008955">
    <property type="term" value="F:peptidoglycan glycosyltransferase activity"/>
    <property type="evidence" value="ECO:0007669"/>
    <property type="project" value="UniProtKB-EC"/>
</dbReference>
<comment type="similarity">
    <text evidence="3">In the N-terminal section; belongs to the glycosyltransferase 51 family.</text>
</comment>
<dbReference type="NCBIfam" id="TIGR02073">
    <property type="entry name" value="PBP_1c"/>
    <property type="match status" value="1"/>
</dbReference>
<dbReference type="Pfam" id="PF00905">
    <property type="entry name" value="Transpeptidase"/>
    <property type="match status" value="1"/>
</dbReference>
<keyword evidence="12" id="KW-0472">Membrane</keyword>
<dbReference type="SUPFAM" id="SSF56601">
    <property type="entry name" value="beta-lactamase/transpeptidase-like"/>
    <property type="match status" value="1"/>
</dbReference>
<dbReference type="InterPro" id="IPR050396">
    <property type="entry name" value="Glycosyltr_51/Transpeptidase"/>
</dbReference>
<dbReference type="HOGENOM" id="CLU_006354_7_2_12"/>
<evidence type="ECO:0000313" key="17">
    <source>
        <dbReference type="Proteomes" id="UP000015620"/>
    </source>
</evidence>
<dbReference type="InterPro" id="IPR012338">
    <property type="entry name" value="Beta-lactam/transpept-like"/>
</dbReference>
<dbReference type="Gene3D" id="3.40.710.10">
    <property type="entry name" value="DD-peptidase/beta-lactamase superfamily"/>
    <property type="match status" value="2"/>
</dbReference>
<accession>S6A536</accession>
<keyword evidence="17" id="KW-1185">Reference proteome</keyword>
<keyword evidence="4" id="KW-0121">Carboxypeptidase</keyword>
<dbReference type="GO" id="GO:0008658">
    <property type="term" value="F:penicillin binding"/>
    <property type="evidence" value="ECO:0007669"/>
    <property type="project" value="InterPro"/>
</dbReference>
<dbReference type="SUPFAM" id="SSF53955">
    <property type="entry name" value="Lysozyme-like"/>
    <property type="match status" value="1"/>
</dbReference>
<dbReference type="InterPro" id="IPR023346">
    <property type="entry name" value="Lysozyme-like_dom_sf"/>
</dbReference>
<evidence type="ECO:0000256" key="9">
    <source>
        <dbReference type="ARBA" id="ARBA00023268"/>
    </source>
</evidence>
<dbReference type="GO" id="GO:0009252">
    <property type="term" value="P:peptidoglycan biosynthetic process"/>
    <property type="evidence" value="ECO:0007669"/>
    <property type="project" value="InterPro"/>
</dbReference>
<evidence type="ECO:0000259" key="14">
    <source>
        <dbReference type="Pfam" id="PF00912"/>
    </source>
</evidence>
<dbReference type="GO" id="GO:0030288">
    <property type="term" value="C:outer membrane-bounded periplasmic space"/>
    <property type="evidence" value="ECO:0007669"/>
    <property type="project" value="TreeGrafter"/>
</dbReference>
<gene>
    <name evidence="16" type="ORF">TPE_2579</name>
</gene>
<dbReference type="Pfam" id="PF06832">
    <property type="entry name" value="BiPBP_C"/>
    <property type="match status" value="1"/>
</dbReference>
<dbReference type="KEGG" id="tped:TPE_2579"/>
<dbReference type="OrthoDB" id="343702at2"/>
<comment type="similarity">
    <text evidence="2">In the C-terminal section; belongs to the transpeptidase family.</text>
</comment>
<evidence type="ECO:0000256" key="8">
    <source>
        <dbReference type="ARBA" id="ARBA00022801"/>
    </source>
</evidence>
<dbReference type="RefSeq" id="WP_020966347.1">
    <property type="nucleotide sequence ID" value="NC_022097.1"/>
</dbReference>
<evidence type="ECO:0000256" key="4">
    <source>
        <dbReference type="ARBA" id="ARBA00022645"/>
    </source>
</evidence>
<evidence type="ECO:0000256" key="3">
    <source>
        <dbReference type="ARBA" id="ARBA00007739"/>
    </source>
</evidence>
<dbReference type="Proteomes" id="UP000015620">
    <property type="component" value="Chromosome"/>
</dbReference>
<evidence type="ECO:0000256" key="11">
    <source>
        <dbReference type="ARBA" id="ARBA00049902"/>
    </source>
</evidence>
<dbReference type="GeneID" id="301091004"/>
<evidence type="ECO:0000256" key="2">
    <source>
        <dbReference type="ARBA" id="ARBA00007090"/>
    </source>
</evidence>
<keyword evidence="12" id="KW-1133">Transmembrane helix</keyword>
<dbReference type="GO" id="GO:0004180">
    <property type="term" value="F:carboxypeptidase activity"/>
    <property type="evidence" value="ECO:0007669"/>
    <property type="project" value="UniProtKB-KW"/>
</dbReference>
<feature type="transmembrane region" description="Helical" evidence="12">
    <location>
        <begin position="12"/>
        <end position="32"/>
    </location>
</feature>
<dbReference type="PANTHER" id="PTHR32282:SF15">
    <property type="entry name" value="PENICILLIN-BINDING PROTEIN 1C"/>
    <property type="match status" value="1"/>
</dbReference>
<evidence type="ECO:0000256" key="1">
    <source>
        <dbReference type="ARBA" id="ARBA00004752"/>
    </source>
</evidence>
<evidence type="ECO:0000256" key="5">
    <source>
        <dbReference type="ARBA" id="ARBA00022670"/>
    </source>
</evidence>
<evidence type="ECO:0000256" key="10">
    <source>
        <dbReference type="ARBA" id="ARBA00044770"/>
    </source>
</evidence>
<feature type="domain" description="Glycosyl transferase family 51" evidence="14">
    <location>
        <begin position="63"/>
        <end position="224"/>
    </location>
</feature>
<evidence type="ECO:0000259" key="13">
    <source>
        <dbReference type="Pfam" id="PF00905"/>
    </source>
</evidence>
<dbReference type="STRING" id="1291379.TPE_2579"/>
<dbReference type="EC" id="2.4.99.28" evidence="10"/>
<evidence type="ECO:0000259" key="15">
    <source>
        <dbReference type="Pfam" id="PF06832"/>
    </source>
</evidence>
<keyword evidence="12" id="KW-0812">Transmembrane</keyword>
<name>S6A536_9SPIR</name>
<keyword evidence="7" id="KW-0808">Transferase</keyword>
<evidence type="ECO:0000256" key="12">
    <source>
        <dbReference type="SAM" id="Phobius"/>
    </source>
</evidence>
<feature type="domain" description="Penicillin-binding protein transpeptidase" evidence="13">
    <location>
        <begin position="307"/>
        <end position="534"/>
    </location>
</feature>
<evidence type="ECO:0000256" key="6">
    <source>
        <dbReference type="ARBA" id="ARBA00022676"/>
    </source>
</evidence>
<dbReference type="InterPro" id="IPR036950">
    <property type="entry name" value="PBP_transglycosylase"/>
</dbReference>
<dbReference type="Pfam" id="PF00912">
    <property type="entry name" value="Transgly"/>
    <property type="match status" value="1"/>
</dbReference>
<dbReference type="InterPro" id="IPR001264">
    <property type="entry name" value="Glyco_trans_51"/>
</dbReference>
<dbReference type="PATRIC" id="fig|1291379.3.peg.2549"/>
<comment type="catalytic activity">
    <reaction evidence="11">
        <text>[GlcNAc-(1-&gt;4)-Mur2Ac(oyl-L-Ala-gamma-D-Glu-L-Lys-D-Ala-D-Ala)](n)-di-trans,octa-cis-undecaprenyl diphosphate + beta-D-GlcNAc-(1-&gt;4)-Mur2Ac(oyl-L-Ala-gamma-D-Glu-L-Lys-D-Ala-D-Ala)-di-trans,octa-cis-undecaprenyl diphosphate = [GlcNAc-(1-&gt;4)-Mur2Ac(oyl-L-Ala-gamma-D-Glu-L-Lys-D-Ala-D-Ala)](n+1)-di-trans,octa-cis-undecaprenyl diphosphate + di-trans,octa-cis-undecaprenyl diphosphate + H(+)</text>
        <dbReference type="Rhea" id="RHEA:23708"/>
        <dbReference type="Rhea" id="RHEA-COMP:9602"/>
        <dbReference type="Rhea" id="RHEA-COMP:9603"/>
        <dbReference type="ChEBI" id="CHEBI:15378"/>
        <dbReference type="ChEBI" id="CHEBI:58405"/>
        <dbReference type="ChEBI" id="CHEBI:60033"/>
        <dbReference type="ChEBI" id="CHEBI:78435"/>
        <dbReference type="EC" id="2.4.99.28"/>
    </reaction>
</comment>
<sequence>MNIKFFLNLKTIKPFGISFLCACFMFSFILIFTPRFNSVYSFTVYSSDGKLLGAAAADDGQWRFPQSEVIPQKYKTALLTYEDKNFYFHLGVDPASVVRAFFDNLFSKQVVSGASTITMQVSRLSEKNTKRKFVQKLKETVKAFFLELKYSKNDILAVYAAHAPYGGNVVGLEAASLRYFKRSAGDLTWAEAAVLAVLPNQPSLVRPGKHAEILKAKRNKLLYNLFLQNKIDDETYNLSLAENIPEKPSPLPQLAPHYLEFLKAKYKNKAGNEKHITTLNAELQQTVFRIAEQKFENFSLSGVNNIAILILNTETGNIESYIGNTGFNSEKGKNPHVDMVQAKRSSGSLLKPFLFAAMLDAGMILPNQLMIDIPTKIAGYSPQNNSHSYSGAIPAKEALSYSLNVPFIRALRELTIPAFLDLLKRSGFTTFTRSAEEYGLPLILGGGEVTLFEITENYRKLMLRSMRKECGKFPFSEGACRLTLDVLAEGNRPEEESIWQLYSGGQKIAWKTGTSYGNKDAWAIGVTQKYAVGVWCGNATGEGRPEIISTKLAAPILFEVFNILPKTEWPVLNGTDFESVKVCMHSGFPASEFCSNVKKTLKPINAHSRGVCPYCRAVSLTPDGKFQASASDIKEFPKIENRFILPAAAEYFYMQTHHNYSPLPPRLKGSRADSQDEFEILFPENGINIYIPTELDGSSGALVAHAMHKDSSAIIYWDIDGEYLGSTQTYHQMKIRVPSGTHILTLTDTRGKQRKRMFKVLN</sequence>
<organism evidence="16 17">
    <name type="scientific">Treponema pedis str. T A4</name>
    <dbReference type="NCBI Taxonomy" id="1291379"/>
    <lineage>
        <taxon>Bacteria</taxon>
        <taxon>Pseudomonadati</taxon>
        <taxon>Spirochaetota</taxon>
        <taxon>Spirochaetia</taxon>
        <taxon>Spirochaetales</taxon>
        <taxon>Treponemataceae</taxon>
        <taxon>Treponema</taxon>
    </lineage>
</organism>
<keyword evidence="9" id="KW-0511">Multifunctional enzyme</keyword>
<protein>
    <recommendedName>
        <fullName evidence="10">peptidoglycan glycosyltransferase</fullName>
        <ecNumber evidence="10">2.4.99.28</ecNumber>
    </recommendedName>
</protein>
<dbReference type="GO" id="GO:0006508">
    <property type="term" value="P:proteolysis"/>
    <property type="evidence" value="ECO:0007669"/>
    <property type="project" value="UniProtKB-KW"/>
</dbReference>
<dbReference type="InterPro" id="IPR009647">
    <property type="entry name" value="PBP_C"/>
</dbReference>
<evidence type="ECO:0000313" key="16">
    <source>
        <dbReference type="EMBL" id="AGT45051.1"/>
    </source>
</evidence>
<reference evidence="16 17" key="1">
    <citation type="journal article" date="2013" name="PLoS ONE">
        <title>Genome-Wide Relatedness of Treponema pedis, from Gingiva and Necrotic Skin Lesions of Pigs, with the Human Oral Pathogen Treponema denticola.</title>
        <authorList>
            <person name="Svartstrom O."/>
            <person name="Mushtaq M."/>
            <person name="Pringle M."/>
            <person name="Segerman B."/>
        </authorList>
    </citation>
    <scope>NUCLEOTIDE SEQUENCE [LARGE SCALE GENOMIC DNA]</scope>
    <source>
        <strain evidence="16">T A4</strain>
    </source>
</reference>
<dbReference type="Gene3D" id="1.10.3810.10">
    <property type="entry name" value="Biosynthetic peptidoglycan transglycosylase-like"/>
    <property type="match status" value="1"/>
</dbReference>
<keyword evidence="8" id="KW-0378">Hydrolase</keyword>
<keyword evidence="6" id="KW-0328">Glycosyltransferase</keyword>
<comment type="pathway">
    <text evidence="1">Cell wall biogenesis; peptidoglycan biosynthesis.</text>
</comment>
<dbReference type="PANTHER" id="PTHR32282">
    <property type="entry name" value="BINDING PROTEIN TRANSPEPTIDASE, PUTATIVE-RELATED"/>
    <property type="match status" value="1"/>
</dbReference>
<proteinExistence type="inferred from homology"/>
<dbReference type="InterPro" id="IPR001460">
    <property type="entry name" value="PCN-bd_Tpept"/>
</dbReference>